<evidence type="ECO:0000256" key="1">
    <source>
        <dbReference type="ARBA" id="ARBA00023015"/>
    </source>
</evidence>
<gene>
    <name evidence="6" type="ORF">EDE15_0291</name>
</gene>
<dbReference type="SUPFAM" id="SSF46785">
    <property type="entry name" value="Winged helix' DNA-binding domain"/>
    <property type="match status" value="1"/>
</dbReference>
<feature type="region of interest" description="Disordered" evidence="4">
    <location>
        <begin position="1"/>
        <end position="27"/>
    </location>
</feature>
<dbReference type="CDD" id="cd07377">
    <property type="entry name" value="WHTH_GntR"/>
    <property type="match status" value="1"/>
</dbReference>
<dbReference type="SMART" id="SM00895">
    <property type="entry name" value="FCD"/>
    <property type="match status" value="1"/>
</dbReference>
<feature type="compositionally biased region" description="Polar residues" evidence="4">
    <location>
        <begin position="17"/>
        <end position="27"/>
    </location>
</feature>
<dbReference type="AlphaFoldDB" id="A0A3R9P6X1"/>
<dbReference type="InterPro" id="IPR036388">
    <property type="entry name" value="WH-like_DNA-bd_sf"/>
</dbReference>
<keyword evidence="1" id="KW-0805">Transcription regulation</keyword>
<dbReference type="EMBL" id="RSDW01000001">
    <property type="protein sequence ID" value="RSL14823.1"/>
    <property type="molecule type" value="Genomic_DNA"/>
</dbReference>
<dbReference type="Proteomes" id="UP000269669">
    <property type="component" value="Unassembled WGS sequence"/>
</dbReference>
<dbReference type="GO" id="GO:0003677">
    <property type="term" value="F:DNA binding"/>
    <property type="evidence" value="ECO:0007669"/>
    <property type="project" value="UniProtKB-KW"/>
</dbReference>
<dbReference type="PANTHER" id="PTHR43537">
    <property type="entry name" value="TRANSCRIPTIONAL REGULATOR, GNTR FAMILY"/>
    <property type="match status" value="1"/>
</dbReference>
<organism evidence="6 7">
    <name type="scientific">Edaphobacter aggregans</name>
    <dbReference type="NCBI Taxonomy" id="570835"/>
    <lineage>
        <taxon>Bacteria</taxon>
        <taxon>Pseudomonadati</taxon>
        <taxon>Acidobacteriota</taxon>
        <taxon>Terriglobia</taxon>
        <taxon>Terriglobales</taxon>
        <taxon>Acidobacteriaceae</taxon>
        <taxon>Edaphobacter</taxon>
    </lineage>
</organism>
<evidence type="ECO:0000313" key="6">
    <source>
        <dbReference type="EMBL" id="RSL14823.1"/>
    </source>
</evidence>
<dbReference type="PANTHER" id="PTHR43537:SF24">
    <property type="entry name" value="GLUCONATE OPERON TRANSCRIPTIONAL REPRESSOR"/>
    <property type="match status" value="1"/>
</dbReference>
<evidence type="ECO:0000256" key="2">
    <source>
        <dbReference type="ARBA" id="ARBA00023125"/>
    </source>
</evidence>
<comment type="caution">
    <text evidence="6">The sequence shown here is derived from an EMBL/GenBank/DDBJ whole genome shotgun (WGS) entry which is preliminary data.</text>
</comment>
<feature type="domain" description="HTH gntR-type" evidence="5">
    <location>
        <begin position="40"/>
        <end position="107"/>
    </location>
</feature>
<evidence type="ECO:0000256" key="4">
    <source>
        <dbReference type="SAM" id="MobiDB-lite"/>
    </source>
</evidence>
<proteinExistence type="predicted"/>
<dbReference type="Gene3D" id="1.10.10.10">
    <property type="entry name" value="Winged helix-like DNA-binding domain superfamily/Winged helix DNA-binding domain"/>
    <property type="match status" value="1"/>
</dbReference>
<dbReference type="InterPro" id="IPR011711">
    <property type="entry name" value="GntR_C"/>
</dbReference>
<evidence type="ECO:0000256" key="3">
    <source>
        <dbReference type="ARBA" id="ARBA00023163"/>
    </source>
</evidence>
<reference evidence="6 7" key="1">
    <citation type="submission" date="2018-12" db="EMBL/GenBank/DDBJ databases">
        <title>Sequencing of bacterial isolates from soil warming experiment in Harvard Forest, Massachusetts, USA.</title>
        <authorList>
            <person name="Deangelis K."/>
        </authorList>
    </citation>
    <scope>NUCLEOTIDE SEQUENCE [LARGE SCALE GENOMIC DNA]</scope>
    <source>
        <strain evidence="6 7">EB153</strain>
    </source>
</reference>
<name>A0A3R9P6X1_9BACT</name>
<accession>A0A3R9P6X1</accession>
<dbReference type="InterPro" id="IPR008920">
    <property type="entry name" value="TF_FadR/GntR_C"/>
</dbReference>
<evidence type="ECO:0000259" key="5">
    <source>
        <dbReference type="PROSITE" id="PS50949"/>
    </source>
</evidence>
<dbReference type="GO" id="GO:0003700">
    <property type="term" value="F:DNA-binding transcription factor activity"/>
    <property type="evidence" value="ECO:0007669"/>
    <property type="project" value="InterPro"/>
</dbReference>
<dbReference type="Pfam" id="PF07729">
    <property type="entry name" value="FCD"/>
    <property type="match status" value="1"/>
</dbReference>
<dbReference type="PROSITE" id="PS50949">
    <property type="entry name" value="HTH_GNTR"/>
    <property type="match status" value="1"/>
</dbReference>
<dbReference type="Pfam" id="PF00392">
    <property type="entry name" value="GntR"/>
    <property type="match status" value="1"/>
</dbReference>
<keyword evidence="2" id="KW-0238">DNA-binding</keyword>
<sequence>MSMPKTPAAKSKRASRVTPNPETFQDSTRMTHGTTIEIHRSTRDRIRLALLKRISEGTYLPGERLKELALANEFEVSQAPVREAFRELEALGVLVSEHYRGTRVREISTRETKDVYQLRGYLEEIAAQLIPLSKLQEEMGSIEAQQMIMRTAARSGDLDRFARANVQFHRSIVGLASNQILPKIWDSLEIGMRSRLNLQKNEDRLLSLAEIHQPIVDTLKLGDLKRTGVLLREHAFSFLDNLP</sequence>
<dbReference type="InterPro" id="IPR000524">
    <property type="entry name" value="Tscrpt_reg_HTH_GntR"/>
</dbReference>
<dbReference type="SUPFAM" id="SSF48008">
    <property type="entry name" value="GntR ligand-binding domain-like"/>
    <property type="match status" value="1"/>
</dbReference>
<dbReference type="SMART" id="SM00345">
    <property type="entry name" value="HTH_GNTR"/>
    <property type="match status" value="1"/>
</dbReference>
<protein>
    <submittedName>
        <fullName evidence="6">GntR family transcriptional regulator</fullName>
    </submittedName>
</protein>
<dbReference type="InterPro" id="IPR036390">
    <property type="entry name" value="WH_DNA-bd_sf"/>
</dbReference>
<keyword evidence="7" id="KW-1185">Reference proteome</keyword>
<keyword evidence="3" id="KW-0804">Transcription</keyword>
<dbReference type="Gene3D" id="1.20.120.530">
    <property type="entry name" value="GntR ligand-binding domain-like"/>
    <property type="match status" value="1"/>
</dbReference>
<evidence type="ECO:0000313" key="7">
    <source>
        <dbReference type="Proteomes" id="UP000269669"/>
    </source>
</evidence>